<comment type="subunit">
    <text evidence="2">Homotrimer.</text>
</comment>
<gene>
    <name evidence="13" type="ORF">SAMN05216429_102160</name>
</gene>
<keyword evidence="3" id="KW-0813">Transport</keyword>
<evidence type="ECO:0000256" key="3">
    <source>
        <dbReference type="ARBA" id="ARBA00022448"/>
    </source>
</evidence>
<dbReference type="OrthoDB" id="5622917at2"/>
<dbReference type="Pfam" id="PF13609">
    <property type="entry name" value="Porin_4"/>
    <property type="match status" value="1"/>
</dbReference>
<evidence type="ECO:0000259" key="12">
    <source>
        <dbReference type="Pfam" id="PF13609"/>
    </source>
</evidence>
<dbReference type="GO" id="GO:0006811">
    <property type="term" value="P:monoatomic ion transport"/>
    <property type="evidence" value="ECO:0007669"/>
    <property type="project" value="UniProtKB-KW"/>
</dbReference>
<dbReference type="AlphaFoldDB" id="A0A1I3QVP6"/>
<feature type="signal peptide" evidence="11">
    <location>
        <begin position="1"/>
        <end position="20"/>
    </location>
</feature>
<dbReference type="Proteomes" id="UP000199445">
    <property type="component" value="Unassembled WGS sequence"/>
</dbReference>
<dbReference type="PANTHER" id="PTHR34501">
    <property type="entry name" value="PROTEIN YDDL-RELATED"/>
    <property type="match status" value="1"/>
</dbReference>
<evidence type="ECO:0000256" key="8">
    <source>
        <dbReference type="ARBA" id="ARBA00023114"/>
    </source>
</evidence>
<keyword evidence="10" id="KW-0998">Cell outer membrane</keyword>
<protein>
    <submittedName>
        <fullName evidence="13">Outer membrane protein (Porin)</fullName>
    </submittedName>
</protein>
<feature type="chain" id="PRO_5011796258" evidence="11">
    <location>
        <begin position="21"/>
        <end position="325"/>
    </location>
</feature>
<accession>A0A1I3QVP6</accession>
<proteinExistence type="predicted"/>
<dbReference type="GO" id="GO:0015288">
    <property type="term" value="F:porin activity"/>
    <property type="evidence" value="ECO:0007669"/>
    <property type="project" value="UniProtKB-KW"/>
</dbReference>
<evidence type="ECO:0000256" key="9">
    <source>
        <dbReference type="ARBA" id="ARBA00023136"/>
    </source>
</evidence>
<dbReference type="InterPro" id="IPR050298">
    <property type="entry name" value="Gram-neg_bact_OMP"/>
</dbReference>
<dbReference type="RefSeq" id="WP_091701365.1">
    <property type="nucleotide sequence ID" value="NZ_BMYN01000002.1"/>
</dbReference>
<keyword evidence="14" id="KW-1185">Reference proteome</keyword>
<keyword evidence="5" id="KW-0812">Transmembrane</keyword>
<dbReference type="Gene3D" id="2.40.160.10">
    <property type="entry name" value="Porin"/>
    <property type="match status" value="1"/>
</dbReference>
<evidence type="ECO:0000256" key="10">
    <source>
        <dbReference type="ARBA" id="ARBA00023237"/>
    </source>
</evidence>
<dbReference type="InterPro" id="IPR023614">
    <property type="entry name" value="Porin_dom_sf"/>
</dbReference>
<evidence type="ECO:0000256" key="1">
    <source>
        <dbReference type="ARBA" id="ARBA00004571"/>
    </source>
</evidence>
<feature type="domain" description="Porin" evidence="12">
    <location>
        <begin position="7"/>
        <end position="306"/>
    </location>
</feature>
<evidence type="ECO:0000256" key="4">
    <source>
        <dbReference type="ARBA" id="ARBA00022452"/>
    </source>
</evidence>
<keyword evidence="6 11" id="KW-0732">Signal</keyword>
<dbReference type="GO" id="GO:0046930">
    <property type="term" value="C:pore complex"/>
    <property type="evidence" value="ECO:0007669"/>
    <property type="project" value="UniProtKB-KW"/>
</dbReference>
<keyword evidence="4" id="KW-1134">Transmembrane beta strand</keyword>
<evidence type="ECO:0000313" key="13">
    <source>
        <dbReference type="EMBL" id="SFJ38234.1"/>
    </source>
</evidence>
<evidence type="ECO:0000256" key="2">
    <source>
        <dbReference type="ARBA" id="ARBA00011233"/>
    </source>
</evidence>
<dbReference type="GO" id="GO:0009279">
    <property type="term" value="C:cell outer membrane"/>
    <property type="evidence" value="ECO:0007669"/>
    <property type="project" value="UniProtKB-SubCell"/>
</dbReference>
<evidence type="ECO:0000256" key="7">
    <source>
        <dbReference type="ARBA" id="ARBA00023065"/>
    </source>
</evidence>
<name>A0A1I3QVP6_9GAMM</name>
<dbReference type="EMBL" id="FOSC01000002">
    <property type="protein sequence ID" value="SFJ38234.1"/>
    <property type="molecule type" value="Genomic_DNA"/>
</dbReference>
<keyword evidence="9" id="KW-0472">Membrane</keyword>
<comment type="subcellular location">
    <subcellularLocation>
        <location evidence="1">Cell outer membrane</location>
        <topology evidence="1">Multi-pass membrane protein</topology>
    </subcellularLocation>
</comment>
<sequence length="325" mass="35621">MKKLLLAVAVSSVAAGSANAATIYEKDGFTYKLNGDFQVQMRQSIGEDERAEVEYDDLELKNYVSYDLGNDLTAFGRLDFGFKDAAEDDENGSNLEEAYVGLKYGVASFSFGKQNFASDEFGIEEAYEVETIDEDRFDGIGTDGDDTVRIDVELDNVYIAASHEMDARDDNDGIDGEFYDLFVGTEIVGLELAAAYQQYNPVDLDDSVGTYGISAGYDFGFMSLAADYSVSDWSDDNGWVKEDTTQYNVAAVFGVASTTDVAVGMGNKDSDVDGYEDVTEWYANVTYKFPEAKNVSVFAEVADSDEEVNGEEVDMGFLAGLRVKF</sequence>
<reference evidence="13 14" key="1">
    <citation type="submission" date="2016-10" db="EMBL/GenBank/DDBJ databases">
        <authorList>
            <person name="de Groot N.N."/>
        </authorList>
    </citation>
    <scope>NUCLEOTIDE SEQUENCE [LARGE SCALE GENOMIC DNA]</scope>
    <source>
        <strain evidence="13 14">IBRC-M 10445</strain>
    </source>
</reference>
<dbReference type="InterPro" id="IPR033900">
    <property type="entry name" value="Gram_neg_porin_domain"/>
</dbReference>
<evidence type="ECO:0000256" key="11">
    <source>
        <dbReference type="SAM" id="SignalP"/>
    </source>
</evidence>
<evidence type="ECO:0000256" key="5">
    <source>
        <dbReference type="ARBA" id="ARBA00022692"/>
    </source>
</evidence>
<dbReference type="SUPFAM" id="SSF56935">
    <property type="entry name" value="Porins"/>
    <property type="match status" value="1"/>
</dbReference>
<evidence type="ECO:0000256" key="6">
    <source>
        <dbReference type="ARBA" id="ARBA00022729"/>
    </source>
</evidence>
<keyword evidence="7" id="KW-0406">Ion transport</keyword>
<dbReference type="PANTHER" id="PTHR34501:SF9">
    <property type="entry name" value="MAJOR OUTER MEMBRANE PROTEIN P.IA"/>
    <property type="match status" value="1"/>
</dbReference>
<keyword evidence="8" id="KW-0626">Porin</keyword>
<organism evidence="13 14">
    <name type="scientific">Marinobacter persicus</name>
    <dbReference type="NCBI Taxonomy" id="930118"/>
    <lineage>
        <taxon>Bacteria</taxon>
        <taxon>Pseudomonadati</taxon>
        <taxon>Pseudomonadota</taxon>
        <taxon>Gammaproteobacteria</taxon>
        <taxon>Pseudomonadales</taxon>
        <taxon>Marinobacteraceae</taxon>
        <taxon>Marinobacter</taxon>
    </lineage>
</organism>
<evidence type="ECO:0000313" key="14">
    <source>
        <dbReference type="Proteomes" id="UP000199445"/>
    </source>
</evidence>